<dbReference type="Gene3D" id="1.25.40.20">
    <property type="entry name" value="Ankyrin repeat-containing domain"/>
    <property type="match status" value="1"/>
</dbReference>
<evidence type="ECO:0000256" key="3">
    <source>
        <dbReference type="PROSITE-ProRule" id="PRU00023"/>
    </source>
</evidence>
<gene>
    <name evidence="5" type="ORF">MFLAVUS_002825</name>
</gene>
<keyword evidence="2 3" id="KW-0040">ANK repeat</keyword>
<feature type="compositionally biased region" description="Acidic residues" evidence="4">
    <location>
        <begin position="165"/>
        <end position="174"/>
    </location>
</feature>
<dbReference type="PANTHER" id="PTHR24198">
    <property type="entry name" value="ANKYRIN REPEAT AND PROTEIN KINASE DOMAIN-CONTAINING PROTEIN"/>
    <property type="match status" value="1"/>
</dbReference>
<name>A0ABP9YRF1_9FUNG</name>
<protein>
    <submittedName>
        <fullName evidence="5">Uncharacterized protein</fullName>
    </submittedName>
</protein>
<dbReference type="PROSITE" id="PS50297">
    <property type="entry name" value="ANK_REP_REGION"/>
    <property type="match status" value="1"/>
</dbReference>
<keyword evidence="1" id="KW-0677">Repeat</keyword>
<dbReference type="Proteomes" id="UP001473302">
    <property type="component" value="Unassembled WGS sequence"/>
</dbReference>
<evidence type="ECO:0000313" key="5">
    <source>
        <dbReference type="EMBL" id="GAA5809417.1"/>
    </source>
</evidence>
<feature type="region of interest" description="Disordered" evidence="4">
    <location>
        <begin position="143"/>
        <end position="174"/>
    </location>
</feature>
<dbReference type="InterPro" id="IPR002110">
    <property type="entry name" value="Ankyrin_rpt"/>
</dbReference>
<evidence type="ECO:0000256" key="1">
    <source>
        <dbReference type="ARBA" id="ARBA00022737"/>
    </source>
</evidence>
<dbReference type="SUPFAM" id="SSF48403">
    <property type="entry name" value="Ankyrin repeat"/>
    <property type="match status" value="1"/>
</dbReference>
<reference evidence="5 6" key="1">
    <citation type="submission" date="2024-04" db="EMBL/GenBank/DDBJ databases">
        <title>genome sequences of Mucor flavus KT1a and Helicostylum pulchrum KT1b strains isolated from the surface of a dry-aged beef.</title>
        <authorList>
            <person name="Toyotome T."/>
            <person name="Hosono M."/>
            <person name="Torimaru M."/>
            <person name="Fukuda K."/>
            <person name="Mikami N."/>
        </authorList>
    </citation>
    <scope>NUCLEOTIDE SEQUENCE [LARGE SCALE GENOMIC DNA]</scope>
    <source>
        <strain evidence="5 6">KT1a</strain>
    </source>
</reference>
<keyword evidence="6" id="KW-1185">Reference proteome</keyword>
<sequence>MEHQGASPNEIMLALCRGDQEDELEALLGEGECDVSYTDGAGNSAAHIAVKVGSIGCLEVLVNHDEVDIDICNTIQGETPLHLAVQYANNDHEMGAAMVDLLLAAGADPTIVDRKKMTPIMICNPKFKDILEMLEGARVAATVDDSDIAHDDDDDEDGSGSGSGSEDEDEDEKK</sequence>
<feature type="repeat" description="ANK" evidence="3">
    <location>
        <begin position="76"/>
        <end position="114"/>
    </location>
</feature>
<evidence type="ECO:0000256" key="4">
    <source>
        <dbReference type="SAM" id="MobiDB-lite"/>
    </source>
</evidence>
<dbReference type="Pfam" id="PF12796">
    <property type="entry name" value="Ank_2"/>
    <property type="match status" value="1"/>
</dbReference>
<dbReference type="PANTHER" id="PTHR24198:SF165">
    <property type="entry name" value="ANKYRIN REPEAT-CONTAINING PROTEIN-RELATED"/>
    <property type="match status" value="1"/>
</dbReference>
<organism evidence="5 6">
    <name type="scientific">Mucor flavus</name>
    <dbReference type="NCBI Taxonomy" id="439312"/>
    <lineage>
        <taxon>Eukaryota</taxon>
        <taxon>Fungi</taxon>
        <taxon>Fungi incertae sedis</taxon>
        <taxon>Mucoromycota</taxon>
        <taxon>Mucoromycotina</taxon>
        <taxon>Mucoromycetes</taxon>
        <taxon>Mucorales</taxon>
        <taxon>Mucorineae</taxon>
        <taxon>Mucoraceae</taxon>
        <taxon>Mucor</taxon>
    </lineage>
</organism>
<dbReference type="InterPro" id="IPR036770">
    <property type="entry name" value="Ankyrin_rpt-contain_sf"/>
</dbReference>
<evidence type="ECO:0000313" key="6">
    <source>
        <dbReference type="Proteomes" id="UP001473302"/>
    </source>
</evidence>
<dbReference type="PROSITE" id="PS50088">
    <property type="entry name" value="ANK_REPEAT"/>
    <property type="match status" value="1"/>
</dbReference>
<dbReference type="SMART" id="SM00248">
    <property type="entry name" value="ANK"/>
    <property type="match status" value="2"/>
</dbReference>
<proteinExistence type="predicted"/>
<feature type="compositionally biased region" description="Acidic residues" evidence="4">
    <location>
        <begin position="144"/>
        <end position="158"/>
    </location>
</feature>
<comment type="caution">
    <text evidence="5">The sequence shown here is derived from an EMBL/GenBank/DDBJ whole genome shotgun (WGS) entry which is preliminary data.</text>
</comment>
<evidence type="ECO:0000256" key="2">
    <source>
        <dbReference type="ARBA" id="ARBA00023043"/>
    </source>
</evidence>
<dbReference type="EMBL" id="BAABUK010000005">
    <property type="protein sequence ID" value="GAA5809417.1"/>
    <property type="molecule type" value="Genomic_DNA"/>
</dbReference>
<accession>A0ABP9YRF1</accession>